<keyword evidence="4" id="KW-0805">Transcription regulation</keyword>
<dbReference type="PROSITE" id="PS00463">
    <property type="entry name" value="ZN2_CY6_FUNGAL_1"/>
    <property type="match status" value="1"/>
</dbReference>
<dbReference type="Proteomes" id="UP000053342">
    <property type="component" value="Unassembled WGS sequence"/>
</dbReference>
<dbReference type="OrthoDB" id="25921at2759"/>
<evidence type="ECO:0000256" key="5">
    <source>
        <dbReference type="ARBA" id="ARBA00023125"/>
    </source>
</evidence>
<organism evidence="10 11">
    <name type="scientific">Exophiala oligosperma</name>
    <dbReference type="NCBI Taxonomy" id="215243"/>
    <lineage>
        <taxon>Eukaryota</taxon>
        <taxon>Fungi</taxon>
        <taxon>Dikarya</taxon>
        <taxon>Ascomycota</taxon>
        <taxon>Pezizomycotina</taxon>
        <taxon>Eurotiomycetes</taxon>
        <taxon>Chaetothyriomycetidae</taxon>
        <taxon>Chaetothyriales</taxon>
        <taxon>Herpotrichiellaceae</taxon>
        <taxon>Exophiala</taxon>
    </lineage>
</organism>
<keyword evidence="11" id="KW-1185">Reference proteome</keyword>
<gene>
    <name evidence="10" type="ORF">PV06_02081</name>
</gene>
<dbReference type="GO" id="GO:0005634">
    <property type="term" value="C:nucleus"/>
    <property type="evidence" value="ECO:0007669"/>
    <property type="project" value="UniProtKB-SubCell"/>
</dbReference>
<dbReference type="RefSeq" id="XP_016266625.1">
    <property type="nucleotide sequence ID" value="XM_016402728.1"/>
</dbReference>
<dbReference type="CDD" id="cd12148">
    <property type="entry name" value="fungal_TF_MHR"/>
    <property type="match status" value="1"/>
</dbReference>
<protein>
    <recommendedName>
        <fullName evidence="9">Zn(2)-C6 fungal-type domain-containing protein</fullName>
    </recommendedName>
</protein>
<dbReference type="InterPro" id="IPR052202">
    <property type="entry name" value="Yeast_MetPath_Reg"/>
</dbReference>
<dbReference type="PROSITE" id="PS50048">
    <property type="entry name" value="ZN2_CY6_FUNGAL_2"/>
    <property type="match status" value="1"/>
</dbReference>
<accession>A0A0D2EEN9</accession>
<keyword evidence="3" id="KW-0862">Zinc</keyword>
<dbReference type="CDD" id="cd00067">
    <property type="entry name" value="GAL4"/>
    <property type="match status" value="1"/>
</dbReference>
<keyword evidence="7" id="KW-0539">Nucleus</keyword>
<dbReference type="AlphaFoldDB" id="A0A0D2EEN9"/>
<name>A0A0D2EEN9_9EURO</name>
<evidence type="ECO:0000256" key="3">
    <source>
        <dbReference type="ARBA" id="ARBA00022833"/>
    </source>
</evidence>
<dbReference type="STRING" id="215243.A0A0D2EEN9"/>
<dbReference type="HOGENOM" id="CLU_013962_0_0_1"/>
<dbReference type="InterPro" id="IPR036864">
    <property type="entry name" value="Zn2-C6_fun-type_DNA-bd_sf"/>
</dbReference>
<feature type="compositionally biased region" description="Basic and acidic residues" evidence="8">
    <location>
        <begin position="123"/>
        <end position="148"/>
    </location>
</feature>
<dbReference type="Pfam" id="PF00172">
    <property type="entry name" value="Zn_clus"/>
    <property type="match status" value="1"/>
</dbReference>
<evidence type="ECO:0000256" key="6">
    <source>
        <dbReference type="ARBA" id="ARBA00023163"/>
    </source>
</evidence>
<dbReference type="VEuPathDB" id="FungiDB:PV06_02081"/>
<keyword evidence="2" id="KW-0479">Metal-binding</keyword>
<keyword evidence="6" id="KW-0804">Transcription</keyword>
<dbReference type="InterPro" id="IPR007219">
    <property type="entry name" value="XnlR_reg_dom"/>
</dbReference>
<dbReference type="PANTHER" id="PTHR47782:SF1">
    <property type="entry name" value="PYRIMIDINE PATHWAY REGULATORY PROTEIN 1"/>
    <property type="match status" value="1"/>
</dbReference>
<feature type="domain" description="Zn(2)-C6 fungal-type" evidence="9">
    <location>
        <begin position="11"/>
        <end position="39"/>
    </location>
</feature>
<evidence type="ECO:0000313" key="11">
    <source>
        <dbReference type="Proteomes" id="UP000053342"/>
    </source>
</evidence>
<evidence type="ECO:0000256" key="1">
    <source>
        <dbReference type="ARBA" id="ARBA00004123"/>
    </source>
</evidence>
<evidence type="ECO:0000313" key="10">
    <source>
        <dbReference type="EMBL" id="KIW46409.1"/>
    </source>
</evidence>
<sequence length="673" mass="76859">MQQSHRRSTKVCTRCRKRKTKCDFKFPACTSCKVAKATCLGYDPVTKEAVPRSLVRSLEARLAELEAQVRAYRDVPQNIPYLMASEISRATLSFGIPPPAPYLRTRLSSALLFHPSCPPLALVRDRERDPSEKKSPSLHRDNSGKDAQNKQNCLDLNSVPFSAIRRMIQNYLEILLPQYPCVSESALHEMVERLQDEELRDTNSLLVYGIPPSAKLGHFEYFVLFIVMAISAMTLTWKAEDQARTASESFYNSALRHLQTLSNHDEMQALQISLLLAHYAQMCPERADNWICITNAVRIVLDLGLHKQSPDCFTPEQVSVRSRLFWVTYGMERSLCTNLRLPLSFPEEAVTTKFEMSSPSDTTVSFLAHEDIERKSSANHIYLYRALETEVHRVLHLEDDLAAFGGQADSIDGWIADISARLDTWYAKAQSYTQYNMLEFKHVQYHHLKARIHRPTPRLRVRTPQDRRLVLESATRLIEDYEGQIRRRRLFYPWHGAHILFEAAVIALEACWSSRDWEPLRAQARLMLDDSIPRCLQALTYISRRWNEAAVCADRLAPVADKIATAFAIVGPDDDGAGLRNNSTSPGGGGGGASFPRYDDPWITDEIQRLLFSDGPLTWNQAPQVDQPWELDDNFLAFDNSAFNDIELFQWDPDWDFMPINTEQLSVDLDQTM</sequence>
<evidence type="ECO:0000256" key="7">
    <source>
        <dbReference type="ARBA" id="ARBA00023242"/>
    </source>
</evidence>
<dbReference type="GO" id="GO:0006351">
    <property type="term" value="P:DNA-templated transcription"/>
    <property type="evidence" value="ECO:0007669"/>
    <property type="project" value="InterPro"/>
</dbReference>
<dbReference type="GeneID" id="27354155"/>
<evidence type="ECO:0000256" key="8">
    <source>
        <dbReference type="SAM" id="MobiDB-lite"/>
    </source>
</evidence>
<reference evidence="10 11" key="1">
    <citation type="submission" date="2015-01" db="EMBL/GenBank/DDBJ databases">
        <title>The Genome Sequence of Exophiala oligosperma CBS72588.</title>
        <authorList>
            <consortium name="The Broad Institute Genomics Platform"/>
            <person name="Cuomo C."/>
            <person name="de Hoog S."/>
            <person name="Gorbushina A."/>
            <person name="Stielow B."/>
            <person name="Teixiera M."/>
            <person name="Abouelleil A."/>
            <person name="Chapman S.B."/>
            <person name="Priest M."/>
            <person name="Young S.K."/>
            <person name="Wortman J."/>
            <person name="Nusbaum C."/>
            <person name="Birren B."/>
        </authorList>
    </citation>
    <scope>NUCLEOTIDE SEQUENCE [LARGE SCALE GENOMIC DNA]</scope>
    <source>
        <strain evidence="10 11">CBS 72588</strain>
    </source>
</reference>
<dbReference type="InterPro" id="IPR001138">
    <property type="entry name" value="Zn2Cys6_DnaBD"/>
</dbReference>
<dbReference type="SMART" id="SM00066">
    <property type="entry name" value="GAL4"/>
    <property type="match status" value="1"/>
</dbReference>
<dbReference type="SUPFAM" id="SSF57701">
    <property type="entry name" value="Zn2/Cys6 DNA-binding domain"/>
    <property type="match status" value="1"/>
</dbReference>
<keyword evidence="5" id="KW-0238">DNA-binding</keyword>
<dbReference type="GO" id="GO:0045944">
    <property type="term" value="P:positive regulation of transcription by RNA polymerase II"/>
    <property type="evidence" value="ECO:0007669"/>
    <property type="project" value="TreeGrafter"/>
</dbReference>
<dbReference type="GO" id="GO:0008270">
    <property type="term" value="F:zinc ion binding"/>
    <property type="evidence" value="ECO:0007669"/>
    <property type="project" value="InterPro"/>
</dbReference>
<dbReference type="Pfam" id="PF04082">
    <property type="entry name" value="Fungal_trans"/>
    <property type="match status" value="1"/>
</dbReference>
<dbReference type="SMART" id="SM00906">
    <property type="entry name" value="Fungal_trans"/>
    <property type="match status" value="1"/>
</dbReference>
<dbReference type="GO" id="GO:0000981">
    <property type="term" value="F:DNA-binding transcription factor activity, RNA polymerase II-specific"/>
    <property type="evidence" value="ECO:0007669"/>
    <property type="project" value="InterPro"/>
</dbReference>
<feature type="region of interest" description="Disordered" evidence="8">
    <location>
        <begin position="123"/>
        <end position="150"/>
    </location>
</feature>
<proteinExistence type="predicted"/>
<evidence type="ECO:0000256" key="4">
    <source>
        <dbReference type="ARBA" id="ARBA00023015"/>
    </source>
</evidence>
<dbReference type="PANTHER" id="PTHR47782">
    <property type="entry name" value="ZN(II)2CYS6 TRANSCRIPTION FACTOR (EUROFUNG)-RELATED"/>
    <property type="match status" value="1"/>
</dbReference>
<dbReference type="GO" id="GO:0043565">
    <property type="term" value="F:sequence-specific DNA binding"/>
    <property type="evidence" value="ECO:0007669"/>
    <property type="project" value="TreeGrafter"/>
</dbReference>
<dbReference type="EMBL" id="KN847333">
    <property type="protein sequence ID" value="KIW46409.1"/>
    <property type="molecule type" value="Genomic_DNA"/>
</dbReference>
<comment type="subcellular location">
    <subcellularLocation>
        <location evidence="1">Nucleus</location>
    </subcellularLocation>
</comment>
<evidence type="ECO:0000259" key="9">
    <source>
        <dbReference type="PROSITE" id="PS50048"/>
    </source>
</evidence>
<dbReference type="Gene3D" id="4.10.240.10">
    <property type="entry name" value="Zn(2)-C6 fungal-type DNA-binding domain"/>
    <property type="match status" value="1"/>
</dbReference>
<evidence type="ECO:0000256" key="2">
    <source>
        <dbReference type="ARBA" id="ARBA00022723"/>
    </source>
</evidence>